<protein>
    <recommendedName>
        <fullName evidence="1">F-box domain-containing protein</fullName>
    </recommendedName>
</protein>
<dbReference type="EMBL" id="JAUEPS010000004">
    <property type="protein sequence ID" value="KAK0466443.1"/>
    <property type="molecule type" value="Genomic_DNA"/>
</dbReference>
<evidence type="ECO:0000313" key="3">
    <source>
        <dbReference type="Proteomes" id="UP001175211"/>
    </source>
</evidence>
<dbReference type="Proteomes" id="UP001175211">
    <property type="component" value="Unassembled WGS sequence"/>
</dbReference>
<proteinExistence type="predicted"/>
<keyword evidence="3" id="KW-1185">Reference proteome</keyword>
<accession>A0AA39NIU2</accession>
<organism evidence="2 3">
    <name type="scientific">Armillaria tabescens</name>
    <name type="common">Ringless honey mushroom</name>
    <name type="synonym">Agaricus tabescens</name>
    <dbReference type="NCBI Taxonomy" id="1929756"/>
    <lineage>
        <taxon>Eukaryota</taxon>
        <taxon>Fungi</taxon>
        <taxon>Dikarya</taxon>
        <taxon>Basidiomycota</taxon>
        <taxon>Agaricomycotina</taxon>
        <taxon>Agaricomycetes</taxon>
        <taxon>Agaricomycetidae</taxon>
        <taxon>Agaricales</taxon>
        <taxon>Marasmiineae</taxon>
        <taxon>Physalacriaceae</taxon>
        <taxon>Desarmillaria</taxon>
    </lineage>
</organism>
<dbReference type="Gene3D" id="1.20.1280.50">
    <property type="match status" value="1"/>
</dbReference>
<dbReference type="InterPro" id="IPR036047">
    <property type="entry name" value="F-box-like_dom_sf"/>
</dbReference>
<sequence length="648" mass="74984">MKPVRRSTRNVARKSYTIALDSDEDDTRDAALGLPLKRLASPSAGDYGPAAKKRRNLRGFLQLMKDVPLDVVYEVFGHLDPLDLLQLSRTSKQLRRLLLQDSARSVWKTARSNVDGLPDIPQDLNEAQYAQLLFGTYCQSCLKPSRRAQWETRTRLCKKCFLASPDFIDWMSPQIDSQWRLYNPLVSMDDGRAMYFRYHRLYTQKLKQSYEEVKDDSEQLQKWRENAKMAYKSIKEHAEKCESWYQSRVERRGRELLAIRFKRLKDISDRLRALGWAEEIEKTDPTSLLSHKLIWQPRPLTDRIWAGIETAVVAYMEQLKASRLLAERLRTLGTRAKLFTELYKAFLATQPSSFPYPSPVDALISAPFKTIIIDTPVAQELTEASFSDAFAYFSDYSRQWREAADTEIGLLMKDVNQDKSHLHLATTIFLCRSCKKYISYPRILLHSCTTVGWLVPNGLDDDETVLRRSVLPILPWSPRADMIPSQWRNACQVIELVCGRDPSTTTTQDMNDWDPVFTCIPCSIGWDGRLFMRWEQAILHTTHADTHESIDSVLKLVTNEEELRLFNELESKGASEKKIGVLQQEGMLSVIRLRCNHCDLMFMSKEMPDHLRDCHGVQVPSPGDFNWHLDDNRLIRSAMRVPNAYFVW</sequence>
<dbReference type="GeneID" id="85363166"/>
<feature type="domain" description="F-box" evidence="1">
    <location>
        <begin position="61"/>
        <end position="110"/>
    </location>
</feature>
<comment type="caution">
    <text evidence="2">The sequence shown here is derived from an EMBL/GenBank/DDBJ whole genome shotgun (WGS) entry which is preliminary data.</text>
</comment>
<dbReference type="InterPro" id="IPR001810">
    <property type="entry name" value="F-box_dom"/>
</dbReference>
<dbReference type="SMART" id="SM00256">
    <property type="entry name" value="FBOX"/>
    <property type="match status" value="1"/>
</dbReference>
<gene>
    <name evidence="2" type="ORF">EV420DRAFT_1710922</name>
</gene>
<dbReference type="AlphaFoldDB" id="A0AA39NIU2"/>
<dbReference type="RefSeq" id="XP_060337270.1">
    <property type="nucleotide sequence ID" value="XM_060479618.1"/>
</dbReference>
<dbReference type="PROSITE" id="PS50181">
    <property type="entry name" value="FBOX"/>
    <property type="match status" value="1"/>
</dbReference>
<reference evidence="2" key="1">
    <citation type="submission" date="2023-06" db="EMBL/GenBank/DDBJ databases">
        <authorList>
            <consortium name="Lawrence Berkeley National Laboratory"/>
            <person name="Ahrendt S."/>
            <person name="Sahu N."/>
            <person name="Indic B."/>
            <person name="Wong-Bajracharya J."/>
            <person name="Merenyi Z."/>
            <person name="Ke H.-M."/>
            <person name="Monk M."/>
            <person name="Kocsube S."/>
            <person name="Drula E."/>
            <person name="Lipzen A."/>
            <person name="Balint B."/>
            <person name="Henrissat B."/>
            <person name="Andreopoulos B."/>
            <person name="Martin F.M."/>
            <person name="Harder C.B."/>
            <person name="Rigling D."/>
            <person name="Ford K.L."/>
            <person name="Foster G.D."/>
            <person name="Pangilinan J."/>
            <person name="Papanicolaou A."/>
            <person name="Barry K."/>
            <person name="LaButti K."/>
            <person name="Viragh M."/>
            <person name="Koriabine M."/>
            <person name="Yan M."/>
            <person name="Riley R."/>
            <person name="Champramary S."/>
            <person name="Plett K.L."/>
            <person name="Tsai I.J."/>
            <person name="Slot J."/>
            <person name="Sipos G."/>
            <person name="Plett J."/>
            <person name="Nagy L.G."/>
            <person name="Grigoriev I.V."/>
        </authorList>
    </citation>
    <scope>NUCLEOTIDE SEQUENCE</scope>
    <source>
        <strain evidence="2">CCBAS 213</strain>
    </source>
</reference>
<evidence type="ECO:0000313" key="2">
    <source>
        <dbReference type="EMBL" id="KAK0466443.1"/>
    </source>
</evidence>
<evidence type="ECO:0000259" key="1">
    <source>
        <dbReference type="PROSITE" id="PS50181"/>
    </source>
</evidence>
<dbReference type="Pfam" id="PF00646">
    <property type="entry name" value="F-box"/>
    <property type="match status" value="1"/>
</dbReference>
<name>A0AA39NIU2_ARMTA</name>
<dbReference type="SUPFAM" id="SSF81383">
    <property type="entry name" value="F-box domain"/>
    <property type="match status" value="1"/>
</dbReference>
<dbReference type="CDD" id="cd09917">
    <property type="entry name" value="F-box_SF"/>
    <property type="match status" value="1"/>
</dbReference>